<comment type="caution">
    <text evidence="1">The sequence shown here is derived from an EMBL/GenBank/DDBJ whole genome shotgun (WGS) entry which is preliminary data.</text>
</comment>
<dbReference type="OrthoDB" id="3436860at2759"/>
<name>A0A5M3Z9T5_ASPTE</name>
<organism evidence="1 2">
    <name type="scientific">Aspergillus terreus</name>
    <dbReference type="NCBI Taxonomy" id="33178"/>
    <lineage>
        <taxon>Eukaryota</taxon>
        <taxon>Fungi</taxon>
        <taxon>Dikarya</taxon>
        <taxon>Ascomycota</taxon>
        <taxon>Pezizomycotina</taxon>
        <taxon>Eurotiomycetes</taxon>
        <taxon>Eurotiomycetidae</taxon>
        <taxon>Eurotiales</taxon>
        <taxon>Aspergillaceae</taxon>
        <taxon>Aspergillus</taxon>
        <taxon>Aspergillus subgen. Circumdati</taxon>
    </lineage>
</organism>
<gene>
    <name evidence="1" type="ORF">ATEIFO6365_0010023100</name>
</gene>
<evidence type="ECO:0000313" key="1">
    <source>
        <dbReference type="EMBL" id="GFF19458.1"/>
    </source>
</evidence>
<reference evidence="1 2" key="1">
    <citation type="submission" date="2020-01" db="EMBL/GenBank/DDBJ databases">
        <title>Aspergillus terreus IFO 6365 whole genome shotgun sequence.</title>
        <authorList>
            <person name="Kanamasa S."/>
            <person name="Takahashi H."/>
        </authorList>
    </citation>
    <scope>NUCLEOTIDE SEQUENCE [LARGE SCALE GENOMIC DNA]</scope>
    <source>
        <strain evidence="1 2">IFO 6365</strain>
    </source>
</reference>
<dbReference type="AlphaFoldDB" id="A0A5M3Z9T5"/>
<proteinExistence type="predicted"/>
<dbReference type="Proteomes" id="UP000452235">
    <property type="component" value="Unassembled WGS sequence"/>
</dbReference>
<dbReference type="EMBL" id="BLJY01000010">
    <property type="protein sequence ID" value="GFF19458.1"/>
    <property type="molecule type" value="Genomic_DNA"/>
</dbReference>
<protein>
    <submittedName>
        <fullName evidence="1">Uncharacterized protein</fullName>
    </submittedName>
</protein>
<keyword evidence="2" id="KW-1185">Reference proteome</keyword>
<accession>A0A5M3Z9T5</accession>
<sequence length="158" mass="17514">MMPSLENHPTIKLRLHITLGVFLVLIFIFVIARLANPGTPPNRASTWGIAVTIKSALFLAYQLCIEHIERFEKWASPKANMILNMIDTVFWFALFVITIKATAGACSGSSCPLGGVVATLAFILCCLSGFLSFICVRDWRYYKVYGVLPGTTKIPAYH</sequence>
<evidence type="ECO:0000313" key="2">
    <source>
        <dbReference type="Proteomes" id="UP000452235"/>
    </source>
</evidence>